<evidence type="ECO:0000313" key="18">
    <source>
        <dbReference type="Proteomes" id="UP000765509"/>
    </source>
</evidence>
<dbReference type="InterPro" id="IPR036397">
    <property type="entry name" value="RNaseH_sf"/>
</dbReference>
<dbReference type="GO" id="GO:0006310">
    <property type="term" value="P:DNA recombination"/>
    <property type="evidence" value="ECO:0007669"/>
    <property type="project" value="UniProtKB-KW"/>
</dbReference>
<keyword evidence="10" id="KW-0695">RNA-directed DNA polymerase</keyword>
<evidence type="ECO:0000256" key="1">
    <source>
        <dbReference type="ARBA" id="ARBA00022578"/>
    </source>
</evidence>
<dbReference type="EMBL" id="AVOT02045126">
    <property type="protein sequence ID" value="MBW0540467.1"/>
    <property type="molecule type" value="Genomic_DNA"/>
</dbReference>
<evidence type="ECO:0000256" key="11">
    <source>
        <dbReference type="ARBA" id="ARBA00022932"/>
    </source>
</evidence>
<evidence type="ECO:0000256" key="12">
    <source>
        <dbReference type="ARBA" id="ARBA00023172"/>
    </source>
</evidence>
<dbReference type="AlphaFoldDB" id="A0A9Q3FNF6"/>
<keyword evidence="8" id="KW-0694">RNA-binding</keyword>
<evidence type="ECO:0000256" key="5">
    <source>
        <dbReference type="ARBA" id="ARBA00022759"/>
    </source>
</evidence>
<evidence type="ECO:0000256" key="3">
    <source>
        <dbReference type="ARBA" id="ARBA00022722"/>
    </source>
</evidence>
<dbReference type="GO" id="GO:0015074">
    <property type="term" value="P:DNA integration"/>
    <property type="evidence" value="ECO:0007669"/>
    <property type="project" value="UniProtKB-KW"/>
</dbReference>
<keyword evidence="6" id="KW-0378">Hydrolase</keyword>
<name>A0A9Q3FNF6_9BASI</name>
<evidence type="ECO:0000256" key="6">
    <source>
        <dbReference type="ARBA" id="ARBA00022801"/>
    </source>
</evidence>
<keyword evidence="5" id="KW-0255">Endonuclease</keyword>
<gene>
    <name evidence="17" type="ORF">O181_080182</name>
</gene>
<dbReference type="InterPro" id="IPR012337">
    <property type="entry name" value="RNaseH-like_sf"/>
</dbReference>
<dbReference type="GO" id="GO:0003887">
    <property type="term" value="F:DNA-directed DNA polymerase activity"/>
    <property type="evidence" value="ECO:0007669"/>
    <property type="project" value="UniProtKB-KW"/>
</dbReference>
<evidence type="ECO:0000256" key="2">
    <source>
        <dbReference type="ARBA" id="ARBA00022695"/>
    </source>
</evidence>
<dbReference type="InterPro" id="IPR039537">
    <property type="entry name" value="Retrotran_Ty1/copia-like"/>
</dbReference>
<keyword evidence="11" id="KW-0239">DNA-directed DNA polymerase</keyword>
<dbReference type="Pfam" id="PF07727">
    <property type="entry name" value="RVT_2"/>
    <property type="match status" value="1"/>
</dbReference>
<dbReference type="Proteomes" id="UP000765509">
    <property type="component" value="Unassembled WGS sequence"/>
</dbReference>
<dbReference type="GO" id="GO:0046872">
    <property type="term" value="F:metal ion binding"/>
    <property type="evidence" value="ECO:0007669"/>
    <property type="project" value="UniProtKB-KW"/>
</dbReference>
<dbReference type="InterPro" id="IPR001584">
    <property type="entry name" value="Integrase_cat-core"/>
</dbReference>
<evidence type="ECO:0000256" key="15">
    <source>
        <dbReference type="ARBA" id="ARBA00049244"/>
    </source>
</evidence>
<dbReference type="SUPFAM" id="SSF53098">
    <property type="entry name" value="Ribonuclease H-like"/>
    <property type="match status" value="1"/>
</dbReference>
<dbReference type="PANTHER" id="PTHR42648:SF11">
    <property type="entry name" value="TRANSPOSON TY4-P GAG-POL POLYPROTEIN"/>
    <property type="match status" value="1"/>
</dbReference>
<accession>A0A9Q3FNF6</accession>
<evidence type="ECO:0000256" key="13">
    <source>
        <dbReference type="ARBA" id="ARBA00023268"/>
    </source>
</evidence>
<dbReference type="PANTHER" id="PTHR42648">
    <property type="entry name" value="TRANSPOSASE, PUTATIVE-RELATED"/>
    <property type="match status" value="1"/>
</dbReference>
<dbReference type="GO" id="GO:0032196">
    <property type="term" value="P:transposition"/>
    <property type="evidence" value="ECO:0007669"/>
    <property type="project" value="UniProtKB-KW"/>
</dbReference>
<feature type="domain" description="Integrase catalytic" evidence="16">
    <location>
        <begin position="133"/>
        <end position="297"/>
    </location>
</feature>
<dbReference type="InterPro" id="IPR013103">
    <property type="entry name" value="RVT_2"/>
</dbReference>
<proteinExistence type="predicted"/>
<keyword evidence="4" id="KW-0479">Metal-binding</keyword>
<dbReference type="GO" id="GO:0003723">
    <property type="term" value="F:RNA binding"/>
    <property type="evidence" value="ECO:0007669"/>
    <property type="project" value="UniProtKB-KW"/>
</dbReference>
<dbReference type="SUPFAM" id="SSF56672">
    <property type="entry name" value="DNA/RNA polymerases"/>
    <property type="match status" value="1"/>
</dbReference>
<protein>
    <recommendedName>
        <fullName evidence="16">Integrase catalytic domain-containing protein</fullName>
    </recommendedName>
</protein>
<dbReference type="GO" id="GO:0003964">
    <property type="term" value="F:RNA-directed DNA polymerase activity"/>
    <property type="evidence" value="ECO:0007669"/>
    <property type="project" value="UniProtKB-KW"/>
</dbReference>
<keyword evidence="18" id="KW-1185">Reference proteome</keyword>
<evidence type="ECO:0000256" key="4">
    <source>
        <dbReference type="ARBA" id="ARBA00022723"/>
    </source>
</evidence>
<evidence type="ECO:0000256" key="14">
    <source>
        <dbReference type="ARBA" id="ARBA00048173"/>
    </source>
</evidence>
<evidence type="ECO:0000259" key="16">
    <source>
        <dbReference type="PROSITE" id="PS50994"/>
    </source>
</evidence>
<dbReference type="GO" id="GO:0004519">
    <property type="term" value="F:endonuclease activity"/>
    <property type="evidence" value="ECO:0007669"/>
    <property type="project" value="UniProtKB-KW"/>
</dbReference>
<dbReference type="InterPro" id="IPR057670">
    <property type="entry name" value="SH3_retrovirus"/>
</dbReference>
<comment type="caution">
    <text evidence="17">The sequence shown here is derived from an EMBL/GenBank/DDBJ whole genome shotgun (WGS) entry which is preliminary data.</text>
</comment>
<dbReference type="Gene3D" id="3.30.420.10">
    <property type="entry name" value="Ribonuclease H-like superfamily/Ribonuclease H"/>
    <property type="match status" value="2"/>
</dbReference>
<keyword evidence="2" id="KW-0548">Nucleotidyltransferase</keyword>
<keyword evidence="13" id="KW-0511">Multifunctional enzyme</keyword>
<keyword evidence="9" id="KW-0229">DNA integration</keyword>
<keyword evidence="11" id="KW-0808">Transferase</keyword>
<evidence type="ECO:0000256" key="9">
    <source>
        <dbReference type="ARBA" id="ARBA00022908"/>
    </source>
</evidence>
<dbReference type="GO" id="GO:0005634">
    <property type="term" value="C:nucleus"/>
    <property type="evidence" value="ECO:0007669"/>
    <property type="project" value="UniProtKB-ARBA"/>
</dbReference>
<evidence type="ECO:0000313" key="17">
    <source>
        <dbReference type="EMBL" id="MBW0540467.1"/>
    </source>
</evidence>
<dbReference type="InterPro" id="IPR043502">
    <property type="entry name" value="DNA/RNA_pol_sf"/>
</dbReference>
<keyword evidence="3" id="KW-0540">Nuclease</keyword>
<evidence type="ECO:0000256" key="7">
    <source>
        <dbReference type="ARBA" id="ARBA00022842"/>
    </source>
</evidence>
<keyword evidence="12" id="KW-0233">DNA recombination</keyword>
<keyword evidence="7" id="KW-0460">Magnesium</keyword>
<evidence type="ECO:0000256" key="10">
    <source>
        <dbReference type="ARBA" id="ARBA00022918"/>
    </source>
</evidence>
<dbReference type="Pfam" id="PF25597">
    <property type="entry name" value="SH3_retrovirus"/>
    <property type="match status" value="1"/>
</dbReference>
<comment type="catalytic activity">
    <reaction evidence="14">
        <text>DNA(n) + a 2'-deoxyribonucleoside 5'-triphosphate = DNA(n+1) + diphosphate</text>
        <dbReference type="Rhea" id="RHEA:22508"/>
        <dbReference type="Rhea" id="RHEA-COMP:17339"/>
        <dbReference type="Rhea" id="RHEA-COMP:17340"/>
        <dbReference type="ChEBI" id="CHEBI:33019"/>
        <dbReference type="ChEBI" id="CHEBI:61560"/>
        <dbReference type="ChEBI" id="CHEBI:173112"/>
        <dbReference type="EC" id="2.7.7.49"/>
    </reaction>
</comment>
<evidence type="ECO:0000256" key="8">
    <source>
        <dbReference type="ARBA" id="ARBA00022884"/>
    </source>
</evidence>
<sequence length="909" mass="103017">MSLSVASAKRHPVIGKGTINLGCRYGNIRLTEALHCPDIPGTVISLGKFMKNDGDVFFEEGIFKLKQRGCIFHSVPKSDRWYLPLNDVVSCNEISEFDKNLSQLLHRRLAHISLRTVRPKSQHSPLKMPSRLIVQDPGDVIVADLMGPFPISFDKKSYALIIQDHHSSLATLYPLRQKSEAAQTIIEWINKFNNLTDFKVKRIRTDNGGEFTSKMFVEALKARGIIHEKTMPYEHHQAGKIERTNRTIAEAARSMLIDSGLQVEMWPYAFRHAMWVFNRVLHADNTKTPYEMVTNKKPDLSPLRTFGCKAYVHNMTHRKDLTPKAKELFFLGIAEDSKGWIFWDDKQRSVIRSASAVFDERSRLTEASQTPGACAIEITHLLDPSMIQEVEAQDRSLEIMTLTAVLDGDSPRTYHEAMKTEDANKWKEAMEEELEAMSKMEVWEEVSGHQHQHVLGTRWVFATKRNQENEVTRHKARIVVQGHRQIRGLEFEETFAPTPTFTSLRCLFAVASALQWEVGTFDVTTAYLHSNIEESIYIKPPPGLQLKPGKVLALRKALYGLKQSGRCWWQHLQRVLSSIGFNPNHEDQSTYVYEKGKGKALLWIHVDDGVLAASSTGLMEQLKGELQNQLLLKWDVGIHSIVGITVRETGNAFYLSQPKLITKVCDSHPGNITTEQPLPEMNLESGPANILDKEYLSRIGMLLYLAQATRPDIMFSVNYLARFSMNTSTKHWTALNHLIDYVRGTQEKALTISSEIGNDKLQMYVDANWGGEASRSQHGYIGFLWGSPVAWNSRRQTCVASSTCQAEYMALSFAARAGMWISQAIGIAMPGLIPTLLSDNRAAIRIAENSGSRKNSRHIQREFHLVNELIIKNQVTITWVDSKNQKADIFTKRLGKLKVKKFNDDIFGE</sequence>
<dbReference type="GO" id="GO:0016787">
    <property type="term" value="F:hydrolase activity"/>
    <property type="evidence" value="ECO:0007669"/>
    <property type="project" value="UniProtKB-KW"/>
</dbReference>
<comment type="catalytic activity">
    <reaction evidence="15">
        <text>DNA(n) + a 2'-deoxyribonucleoside 5'-triphosphate = DNA(n+1) + diphosphate</text>
        <dbReference type="Rhea" id="RHEA:22508"/>
        <dbReference type="Rhea" id="RHEA-COMP:17339"/>
        <dbReference type="Rhea" id="RHEA-COMP:17340"/>
        <dbReference type="ChEBI" id="CHEBI:33019"/>
        <dbReference type="ChEBI" id="CHEBI:61560"/>
        <dbReference type="ChEBI" id="CHEBI:173112"/>
        <dbReference type="EC" id="2.7.7.7"/>
    </reaction>
</comment>
<dbReference type="CDD" id="cd09272">
    <property type="entry name" value="RNase_HI_RT_Ty1"/>
    <property type="match status" value="1"/>
</dbReference>
<keyword evidence="1" id="KW-0815">Transposition</keyword>
<dbReference type="Pfam" id="PF00665">
    <property type="entry name" value="rve"/>
    <property type="match status" value="1"/>
</dbReference>
<reference evidence="17" key="1">
    <citation type="submission" date="2021-03" db="EMBL/GenBank/DDBJ databases">
        <title>Draft genome sequence of rust myrtle Austropuccinia psidii MF-1, a brazilian biotype.</title>
        <authorList>
            <person name="Quecine M.C."/>
            <person name="Pachon D.M.R."/>
            <person name="Bonatelli M.L."/>
            <person name="Correr F.H."/>
            <person name="Franceschini L.M."/>
            <person name="Leite T.F."/>
            <person name="Margarido G.R.A."/>
            <person name="Almeida C.A."/>
            <person name="Ferrarezi J.A."/>
            <person name="Labate C.A."/>
        </authorList>
    </citation>
    <scope>NUCLEOTIDE SEQUENCE</scope>
    <source>
        <strain evidence="17">MF-1</strain>
    </source>
</reference>
<dbReference type="PROSITE" id="PS50994">
    <property type="entry name" value="INTEGRASE"/>
    <property type="match status" value="1"/>
</dbReference>
<organism evidence="17 18">
    <name type="scientific">Austropuccinia psidii MF-1</name>
    <dbReference type="NCBI Taxonomy" id="1389203"/>
    <lineage>
        <taxon>Eukaryota</taxon>
        <taxon>Fungi</taxon>
        <taxon>Dikarya</taxon>
        <taxon>Basidiomycota</taxon>
        <taxon>Pucciniomycotina</taxon>
        <taxon>Pucciniomycetes</taxon>
        <taxon>Pucciniales</taxon>
        <taxon>Sphaerophragmiaceae</taxon>
        <taxon>Austropuccinia</taxon>
    </lineage>
</organism>